<evidence type="ECO:0000313" key="2">
    <source>
        <dbReference type="Proteomes" id="UP000182444"/>
    </source>
</evidence>
<dbReference type="VEuPathDB" id="FungiDB:YALI1_E37080g"/>
<dbReference type="GeneID" id="94583768"/>
<dbReference type="RefSeq" id="XP_068139267.1">
    <property type="nucleotide sequence ID" value="XM_068283166.1"/>
</dbReference>
<proteinExistence type="predicted"/>
<evidence type="ECO:0000313" key="1">
    <source>
        <dbReference type="EMBL" id="AOW06233.1"/>
    </source>
</evidence>
<name>A0A1D8NKW1_YARLL</name>
<dbReference type="AlphaFoldDB" id="A0A1D8NKW1"/>
<organism evidence="1 2">
    <name type="scientific">Yarrowia lipolytica</name>
    <name type="common">Candida lipolytica</name>
    <dbReference type="NCBI Taxonomy" id="4952"/>
    <lineage>
        <taxon>Eukaryota</taxon>
        <taxon>Fungi</taxon>
        <taxon>Dikarya</taxon>
        <taxon>Ascomycota</taxon>
        <taxon>Saccharomycotina</taxon>
        <taxon>Dipodascomycetes</taxon>
        <taxon>Dipodascales</taxon>
        <taxon>Dipodascales incertae sedis</taxon>
        <taxon>Yarrowia</taxon>
    </lineage>
</organism>
<reference evidence="1 2" key="1">
    <citation type="journal article" date="2016" name="PLoS ONE">
        <title>Sequence Assembly of Yarrowia lipolytica Strain W29/CLIB89 Shows Transposable Element Diversity.</title>
        <authorList>
            <person name="Magnan C."/>
            <person name="Yu J."/>
            <person name="Chang I."/>
            <person name="Jahn E."/>
            <person name="Kanomata Y."/>
            <person name="Wu J."/>
            <person name="Zeller M."/>
            <person name="Oakes M."/>
            <person name="Baldi P."/>
            <person name="Sandmeyer S."/>
        </authorList>
    </citation>
    <scope>NUCLEOTIDE SEQUENCE [LARGE SCALE GENOMIC DNA]</scope>
    <source>
        <strain evidence="2">CLIB89(W29)</strain>
    </source>
</reference>
<protein>
    <submittedName>
        <fullName evidence="1">Uncharacterized protein</fullName>
    </submittedName>
</protein>
<gene>
    <name evidence="1" type="ORF">YALI1_E37080g</name>
</gene>
<sequence length="106" mass="12333">MQVLESTWPEVRLLNYGNSAVIGAVQLLKHLVPSLEQRLSALLPLRSETVHRHIRTFFIVIENLQETPLFCKRWYIIPTEVVFLQGLLLFLSELLFQQVILQPIQP</sequence>
<dbReference type="EMBL" id="CP017557">
    <property type="protein sequence ID" value="AOW06233.1"/>
    <property type="molecule type" value="Genomic_DNA"/>
</dbReference>
<accession>A0A1D8NKW1</accession>
<dbReference type="Proteomes" id="UP000182444">
    <property type="component" value="Chromosome 1E"/>
</dbReference>